<comment type="caution">
    <text evidence="2">The sequence shown here is derived from an EMBL/GenBank/DDBJ whole genome shotgun (WGS) entry which is preliminary data.</text>
</comment>
<dbReference type="SUPFAM" id="SSF54637">
    <property type="entry name" value="Thioesterase/thiol ester dehydrase-isomerase"/>
    <property type="match status" value="1"/>
</dbReference>
<dbReference type="InterPro" id="IPR049450">
    <property type="entry name" value="ACOT8-like_C"/>
</dbReference>
<gene>
    <name evidence="2" type="ORF">FNYG_03940</name>
</gene>
<name>A0A2K0WKA4_GIBNY</name>
<protein>
    <recommendedName>
        <fullName evidence="1">Acyl-CoA thioesterase-like C-terminal domain-containing protein</fullName>
    </recommendedName>
</protein>
<dbReference type="PANTHER" id="PTHR38110">
    <property type="entry name" value="CHROMOSOME 23, WHOLE GENOME SHOTGUN SEQUENCE"/>
    <property type="match status" value="1"/>
</dbReference>
<dbReference type="Pfam" id="PF20789">
    <property type="entry name" value="4HBT_3C"/>
    <property type="match status" value="1"/>
</dbReference>
<evidence type="ECO:0000313" key="3">
    <source>
        <dbReference type="Proteomes" id="UP000236664"/>
    </source>
</evidence>
<dbReference type="InterPro" id="IPR029069">
    <property type="entry name" value="HotDog_dom_sf"/>
</dbReference>
<keyword evidence="3" id="KW-1185">Reference proteome</keyword>
<dbReference type="InterPro" id="IPR042171">
    <property type="entry name" value="Acyl-CoA_hotdog"/>
</dbReference>
<dbReference type="PANTHER" id="PTHR38110:SF1">
    <property type="entry name" value="THIOESTERASE DOMAIN-CONTAINING PROTEIN"/>
    <property type="match status" value="1"/>
</dbReference>
<accession>A0A2K0WKA4</accession>
<evidence type="ECO:0000259" key="1">
    <source>
        <dbReference type="Pfam" id="PF20789"/>
    </source>
</evidence>
<dbReference type="Proteomes" id="UP000236664">
    <property type="component" value="Unassembled WGS sequence"/>
</dbReference>
<feature type="domain" description="Acyl-CoA thioesterase-like C-terminal" evidence="1">
    <location>
        <begin position="13"/>
        <end position="109"/>
    </location>
</feature>
<sequence>MGSLAPHVQQRRALTYIVNVAPALIIEGYRPTDLDAPVPKDRIAFGKIFWMPTVSTSLDVKNALPKEGEEWLRIRISAKVIKNGRYRAEVIVFDGDGDVVALGNHVALVLDGEGNWGRKEKLYG</sequence>
<organism evidence="2 3">
    <name type="scientific">Gibberella nygamai</name>
    <name type="common">Bean root rot disease fungus</name>
    <name type="synonym">Fusarium nygamai</name>
    <dbReference type="NCBI Taxonomy" id="42673"/>
    <lineage>
        <taxon>Eukaryota</taxon>
        <taxon>Fungi</taxon>
        <taxon>Dikarya</taxon>
        <taxon>Ascomycota</taxon>
        <taxon>Pezizomycotina</taxon>
        <taxon>Sordariomycetes</taxon>
        <taxon>Hypocreomycetidae</taxon>
        <taxon>Hypocreales</taxon>
        <taxon>Nectriaceae</taxon>
        <taxon>Fusarium</taxon>
        <taxon>Fusarium fujikuroi species complex</taxon>
    </lineage>
</organism>
<proteinExistence type="predicted"/>
<dbReference type="AlphaFoldDB" id="A0A2K0WKA4"/>
<evidence type="ECO:0000313" key="2">
    <source>
        <dbReference type="EMBL" id="PNP82709.1"/>
    </source>
</evidence>
<dbReference type="OrthoDB" id="2532955at2759"/>
<dbReference type="Gene3D" id="2.40.160.210">
    <property type="entry name" value="Acyl-CoA thioesterase, double hotdog domain"/>
    <property type="match status" value="1"/>
</dbReference>
<dbReference type="InterPro" id="IPR052389">
    <property type="entry name" value="Sec_Metab_Biosynth-Assoc"/>
</dbReference>
<reference evidence="2 3" key="1">
    <citation type="submission" date="2017-06" db="EMBL/GenBank/DDBJ databases">
        <title>Genome of Fusarium nygamai isolate CS10214.</title>
        <authorList>
            <person name="Gardiner D.M."/>
            <person name="Obanor F."/>
            <person name="Kazan K."/>
        </authorList>
    </citation>
    <scope>NUCLEOTIDE SEQUENCE [LARGE SCALE GENOMIC DNA]</scope>
    <source>
        <strain evidence="2 3">CS10214</strain>
    </source>
</reference>
<dbReference type="EMBL" id="MTQA01000056">
    <property type="protein sequence ID" value="PNP82709.1"/>
    <property type="molecule type" value="Genomic_DNA"/>
</dbReference>
<dbReference type="STRING" id="42673.A0A2K0WKA4"/>